<reference evidence="2" key="2">
    <citation type="journal article" date="2021" name="Genome Biol. Evol.">
        <title>Developing a high-quality reference genome for a parasitic bivalve with doubly uniparental inheritance (Bivalvia: Unionida).</title>
        <authorList>
            <person name="Smith C.H."/>
        </authorList>
    </citation>
    <scope>NUCLEOTIDE SEQUENCE</scope>
    <source>
        <strain evidence="2">CHS0354</strain>
        <tissue evidence="2">Mantle</tissue>
    </source>
</reference>
<name>A0AAE0RRV8_9BIVA</name>
<dbReference type="PROSITE" id="PS51233">
    <property type="entry name" value="VWFD"/>
    <property type="match status" value="1"/>
</dbReference>
<gene>
    <name evidence="2" type="ORF">CHS0354_039073</name>
</gene>
<dbReference type="PANTHER" id="PTHR13802:SF52">
    <property type="entry name" value="MUCIN-4"/>
    <property type="match status" value="1"/>
</dbReference>
<dbReference type="InterPro" id="IPR001846">
    <property type="entry name" value="VWF_type-D"/>
</dbReference>
<evidence type="ECO:0000313" key="2">
    <source>
        <dbReference type="EMBL" id="KAK3578360.1"/>
    </source>
</evidence>
<dbReference type="EMBL" id="JAEAOA010002274">
    <property type="protein sequence ID" value="KAK3578360.1"/>
    <property type="molecule type" value="Genomic_DNA"/>
</dbReference>
<keyword evidence="3" id="KW-1185">Reference proteome</keyword>
<comment type="caution">
    <text evidence="2">The sequence shown here is derived from an EMBL/GenBank/DDBJ whole genome shotgun (WGS) entry which is preliminary data.</text>
</comment>
<feature type="domain" description="VWFD" evidence="1">
    <location>
        <begin position="71"/>
        <end position="221"/>
    </location>
</feature>
<dbReference type="InterPro" id="IPR051495">
    <property type="entry name" value="Epithelial_Barrier/Signaling"/>
</dbReference>
<evidence type="ECO:0000313" key="3">
    <source>
        <dbReference type="Proteomes" id="UP001195483"/>
    </source>
</evidence>
<dbReference type="PANTHER" id="PTHR13802">
    <property type="entry name" value="MUCIN 4-RELATED"/>
    <property type="match status" value="1"/>
</dbReference>
<accession>A0AAE0RRV8</accession>
<dbReference type="AlphaFoldDB" id="A0AAE0RRV8"/>
<protein>
    <recommendedName>
        <fullName evidence="1">VWFD domain-containing protein</fullName>
    </recommendedName>
</protein>
<reference evidence="2" key="1">
    <citation type="journal article" date="2021" name="Genome Biol. Evol.">
        <title>A High-Quality Reference Genome for a Parasitic Bivalve with Doubly Uniparental Inheritance (Bivalvia: Unionida).</title>
        <authorList>
            <person name="Smith C.H."/>
        </authorList>
    </citation>
    <scope>NUCLEOTIDE SEQUENCE</scope>
    <source>
        <strain evidence="2">CHS0354</strain>
    </source>
</reference>
<dbReference type="Proteomes" id="UP001195483">
    <property type="component" value="Unassembled WGS sequence"/>
</dbReference>
<organism evidence="2 3">
    <name type="scientific">Potamilus streckersoni</name>
    <dbReference type="NCBI Taxonomy" id="2493646"/>
    <lineage>
        <taxon>Eukaryota</taxon>
        <taxon>Metazoa</taxon>
        <taxon>Spiralia</taxon>
        <taxon>Lophotrochozoa</taxon>
        <taxon>Mollusca</taxon>
        <taxon>Bivalvia</taxon>
        <taxon>Autobranchia</taxon>
        <taxon>Heteroconchia</taxon>
        <taxon>Palaeoheterodonta</taxon>
        <taxon>Unionida</taxon>
        <taxon>Unionoidea</taxon>
        <taxon>Unionidae</taxon>
        <taxon>Ambleminae</taxon>
        <taxon>Lampsilini</taxon>
        <taxon>Potamilus</taxon>
    </lineage>
</organism>
<dbReference type="Pfam" id="PF00094">
    <property type="entry name" value="VWD"/>
    <property type="match status" value="1"/>
</dbReference>
<reference evidence="2" key="3">
    <citation type="submission" date="2023-05" db="EMBL/GenBank/DDBJ databases">
        <authorList>
            <person name="Smith C.H."/>
        </authorList>
    </citation>
    <scope>NUCLEOTIDE SEQUENCE</scope>
    <source>
        <strain evidence="2">CHS0354</strain>
        <tissue evidence="2">Mantle</tissue>
    </source>
</reference>
<sequence>MCCYHSSVDQHFVPSGPYAGGYIRYNPWFFQNWHERDDLEMRVNCCDKSDLCNIYQSLRPIGGCYTTFPLQFGNLWGDPHIQTLDGRTYTFNGYGEYTLLNLDSDNTSFIIQARTSRAEKADGKVSDASIFSAFSAKDDRGAQVQVELNSSKTDFREVMKDQHLCRVLYTPQERGILGGNMDERFCRRDDHRKCTTKGLRKNWNEQLQRINQNCGANVADD</sequence>
<proteinExistence type="predicted"/>
<evidence type="ECO:0000259" key="1">
    <source>
        <dbReference type="PROSITE" id="PS51233"/>
    </source>
</evidence>